<keyword evidence="5 9" id="KW-0812">Transmembrane</keyword>
<feature type="transmembrane region" description="Helical" evidence="10">
    <location>
        <begin position="185"/>
        <end position="208"/>
    </location>
</feature>
<feature type="transmembrane region" description="Helical" evidence="10">
    <location>
        <begin position="35"/>
        <end position="57"/>
    </location>
</feature>
<evidence type="ECO:0000256" key="8">
    <source>
        <dbReference type="ARBA" id="ARBA00023136"/>
    </source>
</evidence>
<evidence type="ECO:0000313" key="13">
    <source>
        <dbReference type="Proteomes" id="UP000838308"/>
    </source>
</evidence>
<evidence type="ECO:0000313" key="12">
    <source>
        <dbReference type="EMBL" id="CAH2712979.1"/>
    </source>
</evidence>
<proteinExistence type="inferred from homology"/>
<dbReference type="PANTHER" id="PTHR11403:SF2">
    <property type="entry name" value="CYTOCHROME BO(3) UBIQUINOL OXIDASE SUBUNIT 3"/>
    <property type="match status" value="1"/>
</dbReference>
<comment type="function">
    <text evidence="10">Catalyzes quinol oxidation with the concomitant reduction of oxygen to water.</text>
</comment>
<dbReference type="Pfam" id="PF00510">
    <property type="entry name" value="COX3"/>
    <property type="match status" value="1"/>
</dbReference>
<keyword evidence="4 10" id="KW-1003">Cell membrane</keyword>
<dbReference type="InterPro" id="IPR035973">
    <property type="entry name" value="Cyt_c_oxidase_su3-like_sf"/>
</dbReference>
<dbReference type="Proteomes" id="UP000838308">
    <property type="component" value="Unassembled WGS sequence"/>
</dbReference>
<evidence type="ECO:0000256" key="3">
    <source>
        <dbReference type="ARBA" id="ARBA00010581"/>
    </source>
</evidence>
<dbReference type="SUPFAM" id="SSF81452">
    <property type="entry name" value="Cytochrome c oxidase subunit III-like"/>
    <property type="match status" value="1"/>
</dbReference>
<comment type="catalytic activity">
    <reaction evidence="1 10">
        <text>2 a quinol + O2 = 2 a quinone + 2 H2O</text>
        <dbReference type="Rhea" id="RHEA:55376"/>
        <dbReference type="ChEBI" id="CHEBI:15377"/>
        <dbReference type="ChEBI" id="CHEBI:15379"/>
        <dbReference type="ChEBI" id="CHEBI:24646"/>
        <dbReference type="ChEBI" id="CHEBI:132124"/>
    </reaction>
</comment>
<feature type="transmembrane region" description="Helical" evidence="10">
    <location>
        <begin position="77"/>
        <end position="96"/>
    </location>
</feature>
<dbReference type="InterPro" id="IPR033946">
    <property type="entry name" value="Ubiquinol_oxase_su3_dom"/>
</dbReference>
<comment type="subcellular location">
    <subcellularLocation>
        <location evidence="2 9">Cell membrane</location>
        <topology evidence="2 9">Multi-pass membrane protein</topology>
    </subcellularLocation>
</comment>
<keyword evidence="7 10" id="KW-0560">Oxidoreductase</keyword>
<organism evidence="12 13">
    <name type="scientific">Neobacillus rhizosphaerae</name>
    <dbReference type="NCBI Taxonomy" id="2880965"/>
    <lineage>
        <taxon>Bacteria</taxon>
        <taxon>Bacillati</taxon>
        <taxon>Bacillota</taxon>
        <taxon>Bacilli</taxon>
        <taxon>Bacillales</taxon>
        <taxon>Bacillaceae</taxon>
        <taxon>Neobacillus</taxon>
    </lineage>
</organism>
<feature type="domain" description="Heme-copper oxidase subunit III family profile" evidence="11">
    <location>
        <begin position="35"/>
        <end position="211"/>
    </location>
</feature>
<comment type="similarity">
    <text evidence="3 9">Belongs to the cytochrome c oxidase subunit 3 family.</text>
</comment>
<dbReference type="InterPro" id="IPR024791">
    <property type="entry name" value="Cyt_c/ubiquinol_Oxase_su3"/>
</dbReference>
<dbReference type="InterPro" id="IPR013833">
    <property type="entry name" value="Cyt_c_oxidase_su3_a-hlx"/>
</dbReference>
<sequence>MDGKTKKKEWKNMSTNVNTSLPLEFQTEQNRMNILGFWMFLGAEIVLFATLFATYSVLSTRYAGGPTPHELYDIKGVMIETILLLTSSFTCGIAIYEMHRHNKKGLLTWLIITLLLGLGFVGMEISEFIHYVHEGATMQTSAFLSSFFVLLGTHGLHVSMGIGWATMVIIQILKRGLTPVTARKTFIIGLYWHFLDVVWIFIFTFVYLKGLV</sequence>
<feature type="transmembrane region" description="Helical" evidence="10">
    <location>
        <begin position="143"/>
        <end position="173"/>
    </location>
</feature>
<dbReference type="PROSITE" id="PS50253">
    <property type="entry name" value="COX3"/>
    <property type="match status" value="1"/>
</dbReference>
<name>A0ABN8KHR1_9BACI</name>
<dbReference type="InterPro" id="IPR000298">
    <property type="entry name" value="Cyt_c_oxidase-like_su3"/>
</dbReference>
<dbReference type="InterPro" id="IPR014246">
    <property type="entry name" value="QoxC"/>
</dbReference>
<evidence type="ECO:0000256" key="4">
    <source>
        <dbReference type="ARBA" id="ARBA00022475"/>
    </source>
</evidence>
<dbReference type="PANTHER" id="PTHR11403">
    <property type="entry name" value="CYTOCHROME C OXIDASE SUBUNIT III"/>
    <property type="match status" value="1"/>
</dbReference>
<keyword evidence="8 10" id="KW-0472">Membrane</keyword>
<dbReference type="EMBL" id="CALBWS010000001">
    <property type="protein sequence ID" value="CAH2712979.1"/>
    <property type="molecule type" value="Genomic_DNA"/>
</dbReference>
<dbReference type="NCBIfam" id="TIGR02897">
    <property type="entry name" value="QoxC"/>
    <property type="match status" value="1"/>
</dbReference>
<keyword evidence="6 10" id="KW-1133">Transmembrane helix</keyword>
<accession>A0ABN8KHR1</accession>
<evidence type="ECO:0000256" key="5">
    <source>
        <dbReference type="ARBA" id="ARBA00022692"/>
    </source>
</evidence>
<evidence type="ECO:0000256" key="6">
    <source>
        <dbReference type="ARBA" id="ARBA00022989"/>
    </source>
</evidence>
<evidence type="ECO:0000256" key="1">
    <source>
        <dbReference type="ARBA" id="ARBA00000725"/>
    </source>
</evidence>
<reference evidence="12" key="1">
    <citation type="submission" date="2022-04" db="EMBL/GenBank/DDBJ databases">
        <authorList>
            <person name="Criscuolo A."/>
        </authorList>
    </citation>
    <scope>NUCLEOTIDE SEQUENCE</scope>
    <source>
        <strain evidence="12">CIP111895</strain>
    </source>
</reference>
<evidence type="ECO:0000256" key="7">
    <source>
        <dbReference type="ARBA" id="ARBA00023002"/>
    </source>
</evidence>
<evidence type="ECO:0000256" key="2">
    <source>
        <dbReference type="ARBA" id="ARBA00004651"/>
    </source>
</evidence>
<evidence type="ECO:0000259" key="11">
    <source>
        <dbReference type="PROSITE" id="PS50253"/>
    </source>
</evidence>
<evidence type="ECO:0000256" key="9">
    <source>
        <dbReference type="RuleBase" id="RU003376"/>
    </source>
</evidence>
<gene>
    <name evidence="12" type="primary">qoxC</name>
    <name evidence="12" type="ORF">BACCIP111895_00112</name>
</gene>
<feature type="transmembrane region" description="Helical" evidence="10">
    <location>
        <begin position="105"/>
        <end position="123"/>
    </location>
</feature>
<dbReference type="CDD" id="cd02863">
    <property type="entry name" value="Ubiquinol_oxidase_III"/>
    <property type="match status" value="1"/>
</dbReference>
<dbReference type="Gene3D" id="1.20.120.80">
    <property type="entry name" value="Cytochrome c oxidase, subunit III, four-helix bundle"/>
    <property type="match status" value="1"/>
</dbReference>
<dbReference type="EC" id="1.10.3.-" evidence="10"/>
<dbReference type="GO" id="GO:0016491">
    <property type="term" value="F:oxidoreductase activity"/>
    <property type="evidence" value="ECO:0007669"/>
    <property type="project" value="UniProtKB-KW"/>
</dbReference>
<keyword evidence="13" id="KW-1185">Reference proteome</keyword>
<comment type="caution">
    <text evidence="12">The sequence shown here is derived from an EMBL/GenBank/DDBJ whole genome shotgun (WGS) entry which is preliminary data.</text>
</comment>
<evidence type="ECO:0000256" key="10">
    <source>
        <dbReference type="RuleBase" id="RU367152"/>
    </source>
</evidence>
<protein>
    <recommendedName>
        <fullName evidence="10">Quinol oxidase subunit 3</fullName>
        <ecNumber evidence="10">1.10.3.-</ecNumber>
    </recommendedName>
</protein>